<name>A0A0H5Q7N2_9ZZZZ</name>
<accession>A0A0H5Q7N2</accession>
<feature type="compositionally biased region" description="Polar residues" evidence="1">
    <location>
        <begin position="145"/>
        <end position="156"/>
    </location>
</feature>
<feature type="compositionally biased region" description="Polar residues" evidence="1">
    <location>
        <begin position="169"/>
        <end position="178"/>
    </location>
</feature>
<dbReference type="EMBL" id="LN854295">
    <property type="protein sequence ID" value="CRY97938.1"/>
    <property type="molecule type" value="Genomic_DNA"/>
</dbReference>
<dbReference type="AlphaFoldDB" id="A0A0H5Q7N2"/>
<proteinExistence type="predicted"/>
<reference evidence="2" key="2">
    <citation type="submission" date="2015-07" db="EMBL/GenBank/DDBJ databases">
        <title>Plasmids, circular viruses and viroids from rat gut.</title>
        <authorList>
            <person name="Jorgensen T.J."/>
            <person name="Hansen M.A."/>
            <person name="Xu Z."/>
            <person name="Tabak M.A."/>
            <person name="Sorensen S.J."/>
            <person name="Hansen L.H."/>
        </authorList>
    </citation>
    <scope>NUCLEOTIDE SEQUENCE</scope>
    <source>
        <strain evidence="2">RGRH1796</strain>
    </source>
</reference>
<protein>
    <submittedName>
        <fullName evidence="2">Uncharacterized protein</fullName>
    </submittedName>
</protein>
<sequence>MKKLLFLILGGACLHANAAGYVENRGVYATNPNNQFGQEKTITVDGDPSDWTQDMMIAQGGANDMCTTFYGQHENCVRDCYSLYAAWDDANLYLAWQMVNVADVRDDVRDGDGPLSDGGRIGEAPLSPMSMQPRRSPSPIRAKKSSPSNTSYTAISKVQHGCRKRENGRTTITSVLGN</sequence>
<evidence type="ECO:0000313" key="2">
    <source>
        <dbReference type="EMBL" id="CRY97938.1"/>
    </source>
</evidence>
<organism evidence="2">
    <name type="scientific">uncultured prokaryote</name>
    <dbReference type="NCBI Taxonomy" id="198431"/>
    <lineage>
        <taxon>unclassified sequences</taxon>
        <taxon>environmental samples</taxon>
    </lineage>
</organism>
<reference evidence="2" key="1">
    <citation type="submission" date="2015-06" db="EMBL/GenBank/DDBJ databases">
        <authorList>
            <person name="Joergensen T."/>
        </authorList>
    </citation>
    <scope>NUCLEOTIDE SEQUENCE</scope>
    <source>
        <strain evidence="2">RGRH1796</strain>
    </source>
</reference>
<feature type="region of interest" description="Disordered" evidence="1">
    <location>
        <begin position="109"/>
        <end position="178"/>
    </location>
</feature>
<feature type="compositionally biased region" description="Low complexity" evidence="1">
    <location>
        <begin position="127"/>
        <end position="139"/>
    </location>
</feature>
<evidence type="ECO:0000256" key="1">
    <source>
        <dbReference type="SAM" id="MobiDB-lite"/>
    </source>
</evidence>